<comment type="caution">
    <text evidence="2">The sequence shown here is derived from an EMBL/GenBank/DDBJ whole genome shotgun (WGS) entry which is preliminary data.</text>
</comment>
<dbReference type="EMBL" id="JBBPBN010000305">
    <property type="protein sequence ID" value="KAK8489685.1"/>
    <property type="molecule type" value="Genomic_DNA"/>
</dbReference>
<proteinExistence type="predicted"/>
<reference evidence="2 3" key="1">
    <citation type="journal article" date="2024" name="G3 (Bethesda)">
        <title>Genome assembly of Hibiscus sabdariffa L. provides insights into metabolisms of medicinal natural products.</title>
        <authorList>
            <person name="Kim T."/>
        </authorList>
    </citation>
    <scope>NUCLEOTIDE SEQUENCE [LARGE SCALE GENOMIC DNA]</scope>
    <source>
        <strain evidence="2">TK-2024</strain>
        <tissue evidence="2">Old leaves</tissue>
    </source>
</reference>
<evidence type="ECO:0000313" key="3">
    <source>
        <dbReference type="Proteomes" id="UP001396334"/>
    </source>
</evidence>
<keyword evidence="3" id="KW-1185">Reference proteome</keyword>
<name>A0ABR2A9J6_9ROSI</name>
<evidence type="ECO:0000256" key="1">
    <source>
        <dbReference type="SAM" id="MobiDB-lite"/>
    </source>
</evidence>
<accession>A0ABR2A9J6</accession>
<feature type="region of interest" description="Disordered" evidence="1">
    <location>
        <begin position="63"/>
        <end position="112"/>
    </location>
</feature>
<protein>
    <submittedName>
        <fullName evidence="2">Uncharacterized protein</fullName>
    </submittedName>
</protein>
<feature type="compositionally biased region" description="Basic and acidic residues" evidence="1">
    <location>
        <begin position="75"/>
        <end position="99"/>
    </location>
</feature>
<evidence type="ECO:0000313" key="2">
    <source>
        <dbReference type="EMBL" id="KAK8489685.1"/>
    </source>
</evidence>
<feature type="compositionally biased region" description="Polar residues" evidence="1">
    <location>
        <begin position="64"/>
        <end position="74"/>
    </location>
</feature>
<dbReference type="Proteomes" id="UP001396334">
    <property type="component" value="Unassembled WGS sequence"/>
</dbReference>
<sequence length="112" mass="11893">MNGFNNSMSGGYLNPLWEKADASTDAGFDLFGDFQFGGSSKNPFLNDDSSDVNLLRNTEIVVPSNGSLDSMDTSNDSKKGREKAMEQALKETRVGKAGEHNVGQGISVGKAA</sequence>
<gene>
    <name evidence="2" type="ORF">V6N11_046268</name>
</gene>
<organism evidence="2 3">
    <name type="scientific">Hibiscus sabdariffa</name>
    <name type="common">roselle</name>
    <dbReference type="NCBI Taxonomy" id="183260"/>
    <lineage>
        <taxon>Eukaryota</taxon>
        <taxon>Viridiplantae</taxon>
        <taxon>Streptophyta</taxon>
        <taxon>Embryophyta</taxon>
        <taxon>Tracheophyta</taxon>
        <taxon>Spermatophyta</taxon>
        <taxon>Magnoliopsida</taxon>
        <taxon>eudicotyledons</taxon>
        <taxon>Gunneridae</taxon>
        <taxon>Pentapetalae</taxon>
        <taxon>rosids</taxon>
        <taxon>malvids</taxon>
        <taxon>Malvales</taxon>
        <taxon>Malvaceae</taxon>
        <taxon>Malvoideae</taxon>
        <taxon>Hibiscus</taxon>
    </lineage>
</organism>